<gene>
    <name evidence="2" type="ORF">RRG08_041687</name>
</gene>
<comment type="caution">
    <text evidence="2">The sequence shown here is derived from an EMBL/GenBank/DDBJ whole genome shotgun (WGS) entry which is preliminary data.</text>
</comment>
<dbReference type="AlphaFoldDB" id="A0AAE0ZT82"/>
<dbReference type="EMBL" id="JAWDGP010003467">
    <property type="protein sequence ID" value="KAK3774147.1"/>
    <property type="molecule type" value="Genomic_DNA"/>
</dbReference>
<accession>A0AAE0ZT82</accession>
<dbReference type="Proteomes" id="UP001283361">
    <property type="component" value="Unassembled WGS sequence"/>
</dbReference>
<reference evidence="2" key="1">
    <citation type="journal article" date="2023" name="G3 (Bethesda)">
        <title>A reference genome for the long-term kleptoplast-retaining sea slug Elysia crispata morphotype clarki.</title>
        <authorList>
            <person name="Eastman K.E."/>
            <person name="Pendleton A.L."/>
            <person name="Shaikh M.A."/>
            <person name="Suttiyut T."/>
            <person name="Ogas R."/>
            <person name="Tomko P."/>
            <person name="Gavelis G."/>
            <person name="Widhalm J.R."/>
            <person name="Wisecaver J.H."/>
        </authorList>
    </citation>
    <scope>NUCLEOTIDE SEQUENCE</scope>
    <source>
        <strain evidence="2">ECLA1</strain>
    </source>
</reference>
<proteinExistence type="predicted"/>
<organism evidence="2 3">
    <name type="scientific">Elysia crispata</name>
    <name type="common">lettuce slug</name>
    <dbReference type="NCBI Taxonomy" id="231223"/>
    <lineage>
        <taxon>Eukaryota</taxon>
        <taxon>Metazoa</taxon>
        <taxon>Spiralia</taxon>
        <taxon>Lophotrochozoa</taxon>
        <taxon>Mollusca</taxon>
        <taxon>Gastropoda</taxon>
        <taxon>Heterobranchia</taxon>
        <taxon>Euthyneura</taxon>
        <taxon>Panpulmonata</taxon>
        <taxon>Sacoglossa</taxon>
        <taxon>Placobranchoidea</taxon>
        <taxon>Plakobranchidae</taxon>
        <taxon>Elysia</taxon>
    </lineage>
</organism>
<evidence type="ECO:0000313" key="2">
    <source>
        <dbReference type="EMBL" id="KAK3774147.1"/>
    </source>
</evidence>
<protein>
    <submittedName>
        <fullName evidence="2">Uncharacterized protein</fullName>
    </submittedName>
</protein>
<sequence>MTRDVYDYDDDGGGLTTDLDLPDDDYDKERSGATRLKIAKYGCAGRRGLRLRLLQVNAGYSTDDYEDDAFDEHDGARQTRRLGNATRRCWPVGRLKLAGRLAGWSYVYSLFVQATATTHQLQLRLQHSGDHGNRAETEHRQEHELLV</sequence>
<evidence type="ECO:0000313" key="3">
    <source>
        <dbReference type="Proteomes" id="UP001283361"/>
    </source>
</evidence>
<evidence type="ECO:0000256" key="1">
    <source>
        <dbReference type="SAM" id="MobiDB-lite"/>
    </source>
</evidence>
<name>A0AAE0ZT82_9GAST</name>
<feature type="region of interest" description="Disordered" evidence="1">
    <location>
        <begin position="128"/>
        <end position="147"/>
    </location>
</feature>
<keyword evidence="3" id="KW-1185">Reference proteome</keyword>